<comment type="similarity">
    <text evidence="3">Belongs to the glycosyltransferase 31 family. Beta3-Gal-T subfamily.</text>
</comment>
<keyword evidence="5" id="KW-0328">Glycosyltransferase</keyword>
<keyword evidence="11" id="KW-0472">Membrane</keyword>
<evidence type="ECO:0000256" key="5">
    <source>
        <dbReference type="ARBA" id="ARBA00022676"/>
    </source>
</evidence>
<evidence type="ECO:0000313" key="15">
    <source>
        <dbReference type="Proteomes" id="UP000233524"/>
    </source>
</evidence>
<comment type="pathway">
    <text evidence="2">Protein modification; protein glycosylation.</text>
</comment>
<evidence type="ECO:0000256" key="4">
    <source>
        <dbReference type="ARBA" id="ARBA00012557"/>
    </source>
</evidence>
<dbReference type="InterPro" id="IPR026050">
    <property type="entry name" value="C1GALT1/C1GALT1_chp1"/>
</dbReference>
<keyword evidence="7" id="KW-0812">Transmembrane</keyword>
<comment type="caution">
    <text evidence="14">The sequence shown here is derived from an EMBL/GenBank/DDBJ whole genome shotgun (WGS) entry which is preliminary data.</text>
</comment>
<comment type="subcellular location">
    <subcellularLocation>
        <location evidence="1">Membrane</location>
        <topology evidence="1">Single-pass type II membrane protein</topology>
    </subcellularLocation>
</comment>
<dbReference type="PANTHER" id="PTHR23033:SF40">
    <property type="entry name" value="APPLE DOMAIN-CONTAINING PROTEIN"/>
    <property type="match status" value="1"/>
</dbReference>
<dbReference type="VEuPathDB" id="FungiDB:jhhlp_008106"/>
<evidence type="ECO:0000256" key="7">
    <source>
        <dbReference type="ARBA" id="ARBA00022692"/>
    </source>
</evidence>
<dbReference type="AlphaFoldDB" id="A0A2N3MZI7"/>
<dbReference type="PANTHER" id="PTHR23033">
    <property type="entry name" value="BETA1,3-GALACTOSYLTRANSFERASE"/>
    <property type="match status" value="1"/>
</dbReference>
<feature type="compositionally biased region" description="Pro residues" evidence="12">
    <location>
        <begin position="56"/>
        <end position="76"/>
    </location>
</feature>
<dbReference type="Proteomes" id="UP000233524">
    <property type="component" value="Unassembled WGS sequence"/>
</dbReference>
<dbReference type="EMBL" id="NLAX01001584">
    <property type="protein sequence ID" value="PKS05588.1"/>
    <property type="molecule type" value="Genomic_DNA"/>
</dbReference>
<evidence type="ECO:0000313" key="14">
    <source>
        <dbReference type="EMBL" id="PKS05588.1"/>
    </source>
</evidence>
<protein>
    <recommendedName>
        <fullName evidence="4">N-acetylgalactosaminide beta-1,3-galactosyltransferase</fullName>
        <ecNumber evidence="4">2.4.1.122</ecNumber>
    </recommendedName>
</protein>
<dbReference type="STRING" id="41688.A0A2N3MZI7"/>
<feature type="domain" description="Fringe-like glycosyltransferase" evidence="13">
    <location>
        <begin position="231"/>
        <end position="301"/>
    </location>
</feature>
<keyword evidence="9" id="KW-0735">Signal-anchor</keyword>
<dbReference type="InParanoid" id="A0A2N3MZI7"/>
<dbReference type="OrthoDB" id="414175at2759"/>
<evidence type="ECO:0000256" key="1">
    <source>
        <dbReference type="ARBA" id="ARBA00004606"/>
    </source>
</evidence>
<dbReference type="InterPro" id="IPR003378">
    <property type="entry name" value="Fringe-like_glycosylTrfase"/>
</dbReference>
<keyword evidence="6" id="KW-0808">Transferase</keyword>
<feature type="region of interest" description="Disordered" evidence="12">
    <location>
        <begin position="52"/>
        <end position="101"/>
    </location>
</feature>
<name>A0A2N3MZI7_9PEZI</name>
<keyword evidence="10" id="KW-1133">Transmembrane helix</keyword>
<keyword evidence="15" id="KW-1185">Reference proteome</keyword>
<keyword evidence="8" id="KW-0547">Nucleotide-binding</keyword>
<proteinExistence type="inferred from homology"/>
<dbReference type="Gene3D" id="3.90.550.50">
    <property type="match status" value="1"/>
</dbReference>
<evidence type="ECO:0000256" key="12">
    <source>
        <dbReference type="SAM" id="MobiDB-lite"/>
    </source>
</evidence>
<evidence type="ECO:0000256" key="6">
    <source>
        <dbReference type="ARBA" id="ARBA00022679"/>
    </source>
</evidence>
<evidence type="ECO:0000259" key="13">
    <source>
        <dbReference type="Pfam" id="PF02434"/>
    </source>
</evidence>
<dbReference type="EC" id="2.4.1.122" evidence="4"/>
<sequence>MGFLQSQRNLANLFAMPNTFQSRRALVFISVASLVFLITLWNSFAVDSPYHHRHPPPPPPGPAHGHVAPPPPPLPPHSDGHLPSSPPPPEKPAPSQEDEPIASLGNAAVPNFSTTQQSDPLCAHHPDTSNIAVVMKTGATESFARLPTQFMTTLRCIDDFLVFSDMNQTIAGVEVLDSLDEMLESAKEGNPDFDLYRTQMACDVDQAPCTSALDRADAGWKLDKYKNIHMAEKTWKRMPNKDWYLYIDADTYVLWNTLVMWLKTLDPNKKLYLGSVAMLGDFPFAHGGSGYILSRAAMEAFVGENPGVANKYDEDVHNHCCGDFLLSKALKETTGVPVTGVWPTINGEKPYTLPYGDSHWCHPITTMHHMSAEEISSFWEYETLRYDEALKATAPGSKFNPEPVLIKEIFDEFFTSRLVARRNDWDNSADERFYLDPKAKDWPDWQLNRAYDEEKKSETEKKAHLSFDNCKKACEETKKCFQFSYKEGVCGFSFSMRLGKPTPAKKNTKKEDRIHSGWDVPKIKEWADKHKTCQQIHWPKLKDQ</sequence>
<evidence type="ECO:0000256" key="2">
    <source>
        <dbReference type="ARBA" id="ARBA00004922"/>
    </source>
</evidence>
<dbReference type="GO" id="GO:0016263">
    <property type="term" value="F:glycoprotein-N-acetylgalactosamine 3-beta-galactosyltransferase activity"/>
    <property type="evidence" value="ECO:0007669"/>
    <property type="project" value="UniProtKB-EC"/>
</dbReference>
<evidence type="ECO:0000256" key="3">
    <source>
        <dbReference type="ARBA" id="ARBA00006462"/>
    </source>
</evidence>
<dbReference type="GO" id="GO:0016020">
    <property type="term" value="C:membrane"/>
    <property type="evidence" value="ECO:0007669"/>
    <property type="project" value="UniProtKB-SubCell"/>
</dbReference>
<reference evidence="14 15" key="1">
    <citation type="journal article" date="2017" name="G3 (Bethesda)">
        <title>First Draft Genome Sequence of the Pathogenic Fungus Lomentospora prolificans (Formerly Scedosporium prolificans).</title>
        <authorList>
            <person name="Luo R."/>
            <person name="Zimin A."/>
            <person name="Workman R."/>
            <person name="Fan Y."/>
            <person name="Pertea G."/>
            <person name="Grossman N."/>
            <person name="Wear M.P."/>
            <person name="Jia B."/>
            <person name="Miller H."/>
            <person name="Casadevall A."/>
            <person name="Timp W."/>
            <person name="Zhang S.X."/>
            <person name="Salzberg S.L."/>
        </authorList>
    </citation>
    <scope>NUCLEOTIDE SEQUENCE [LARGE SCALE GENOMIC DNA]</scope>
    <source>
        <strain evidence="14 15">JHH-5317</strain>
    </source>
</reference>
<gene>
    <name evidence="14" type="ORF">jhhlp_008106</name>
</gene>
<dbReference type="Pfam" id="PF02434">
    <property type="entry name" value="Fringe"/>
    <property type="match status" value="1"/>
</dbReference>
<evidence type="ECO:0000256" key="11">
    <source>
        <dbReference type="ARBA" id="ARBA00023136"/>
    </source>
</evidence>
<dbReference type="FunFam" id="3.90.550.50:FF:000039">
    <property type="entry name" value="WGS project CABT00000000 data, contig 2.9"/>
    <property type="match status" value="1"/>
</dbReference>
<accession>A0A2N3MZI7</accession>
<evidence type="ECO:0000256" key="9">
    <source>
        <dbReference type="ARBA" id="ARBA00022968"/>
    </source>
</evidence>
<organism evidence="14 15">
    <name type="scientific">Lomentospora prolificans</name>
    <dbReference type="NCBI Taxonomy" id="41688"/>
    <lineage>
        <taxon>Eukaryota</taxon>
        <taxon>Fungi</taxon>
        <taxon>Dikarya</taxon>
        <taxon>Ascomycota</taxon>
        <taxon>Pezizomycotina</taxon>
        <taxon>Sordariomycetes</taxon>
        <taxon>Hypocreomycetidae</taxon>
        <taxon>Microascales</taxon>
        <taxon>Microascaceae</taxon>
        <taxon>Lomentospora</taxon>
    </lineage>
</organism>
<evidence type="ECO:0000256" key="8">
    <source>
        <dbReference type="ARBA" id="ARBA00022741"/>
    </source>
</evidence>
<dbReference type="GO" id="GO:0000166">
    <property type="term" value="F:nucleotide binding"/>
    <property type="evidence" value="ECO:0007669"/>
    <property type="project" value="UniProtKB-KW"/>
</dbReference>
<evidence type="ECO:0000256" key="10">
    <source>
        <dbReference type="ARBA" id="ARBA00022989"/>
    </source>
</evidence>